<evidence type="ECO:0000256" key="5">
    <source>
        <dbReference type="ARBA" id="ARBA00022777"/>
    </source>
</evidence>
<dbReference type="HOGENOM" id="CLU_194033_0_0_1"/>
<keyword evidence="10" id="KW-1185">Reference proteome</keyword>
<keyword evidence="3" id="KW-0808">Transferase</keyword>
<evidence type="ECO:0000256" key="7">
    <source>
        <dbReference type="ARBA" id="ARBA00047899"/>
    </source>
</evidence>
<proteinExistence type="predicted"/>
<evidence type="ECO:0000256" key="1">
    <source>
        <dbReference type="ARBA" id="ARBA00012513"/>
    </source>
</evidence>
<dbReference type="AlphaFoldDB" id="T1H595"/>
<dbReference type="InterPro" id="IPR051234">
    <property type="entry name" value="TAO_STE20_kinase"/>
</dbReference>
<evidence type="ECO:0000256" key="3">
    <source>
        <dbReference type="ARBA" id="ARBA00022679"/>
    </source>
</evidence>
<comment type="catalytic activity">
    <reaction evidence="7">
        <text>L-threonyl-[protein] + ATP = O-phospho-L-threonyl-[protein] + ADP + H(+)</text>
        <dbReference type="Rhea" id="RHEA:46608"/>
        <dbReference type="Rhea" id="RHEA-COMP:11060"/>
        <dbReference type="Rhea" id="RHEA-COMP:11605"/>
        <dbReference type="ChEBI" id="CHEBI:15378"/>
        <dbReference type="ChEBI" id="CHEBI:30013"/>
        <dbReference type="ChEBI" id="CHEBI:30616"/>
        <dbReference type="ChEBI" id="CHEBI:61977"/>
        <dbReference type="ChEBI" id="CHEBI:456216"/>
        <dbReference type="EC" id="2.7.11.1"/>
    </reaction>
</comment>
<dbReference type="PANTHER" id="PTHR47167:SF4">
    <property type="entry name" value="SERINE_THREONINE-PROTEIN KINASE TAO"/>
    <property type="match status" value="1"/>
</dbReference>
<dbReference type="GO" id="GO:0005524">
    <property type="term" value="F:ATP binding"/>
    <property type="evidence" value="ECO:0007669"/>
    <property type="project" value="UniProtKB-KW"/>
</dbReference>
<evidence type="ECO:0000256" key="8">
    <source>
        <dbReference type="ARBA" id="ARBA00048679"/>
    </source>
</evidence>
<name>T1H595_MEGSC</name>
<evidence type="ECO:0000256" key="2">
    <source>
        <dbReference type="ARBA" id="ARBA00022527"/>
    </source>
</evidence>
<evidence type="ECO:0000256" key="6">
    <source>
        <dbReference type="ARBA" id="ARBA00022840"/>
    </source>
</evidence>
<keyword evidence="4" id="KW-0547">Nucleotide-binding</keyword>
<keyword evidence="5" id="KW-0418">Kinase</keyword>
<dbReference type="OMA" id="MQAEVQH"/>
<comment type="catalytic activity">
    <reaction evidence="8">
        <text>L-seryl-[protein] + ATP = O-phospho-L-seryl-[protein] + ADP + H(+)</text>
        <dbReference type="Rhea" id="RHEA:17989"/>
        <dbReference type="Rhea" id="RHEA-COMP:9863"/>
        <dbReference type="Rhea" id="RHEA-COMP:11604"/>
        <dbReference type="ChEBI" id="CHEBI:15378"/>
        <dbReference type="ChEBI" id="CHEBI:29999"/>
        <dbReference type="ChEBI" id="CHEBI:30616"/>
        <dbReference type="ChEBI" id="CHEBI:83421"/>
        <dbReference type="ChEBI" id="CHEBI:456216"/>
        <dbReference type="EC" id="2.7.11.1"/>
    </reaction>
</comment>
<dbReference type="PANTHER" id="PTHR47167">
    <property type="entry name" value="SERINE/THREONINE-PROTEIN KINASE TAO1-LIKE PROTEIN"/>
    <property type="match status" value="1"/>
</dbReference>
<organism evidence="9 10">
    <name type="scientific">Megaselia scalaris</name>
    <name type="common">Humpbacked fly</name>
    <name type="synonym">Phora scalaris</name>
    <dbReference type="NCBI Taxonomy" id="36166"/>
    <lineage>
        <taxon>Eukaryota</taxon>
        <taxon>Metazoa</taxon>
        <taxon>Ecdysozoa</taxon>
        <taxon>Arthropoda</taxon>
        <taxon>Hexapoda</taxon>
        <taxon>Insecta</taxon>
        <taxon>Pterygota</taxon>
        <taxon>Neoptera</taxon>
        <taxon>Endopterygota</taxon>
        <taxon>Diptera</taxon>
        <taxon>Brachycera</taxon>
        <taxon>Muscomorpha</taxon>
        <taxon>Platypezoidea</taxon>
        <taxon>Phoridae</taxon>
        <taxon>Megaseliini</taxon>
        <taxon>Megaselia</taxon>
    </lineage>
</organism>
<keyword evidence="6" id="KW-0067">ATP-binding</keyword>
<evidence type="ECO:0000313" key="9">
    <source>
        <dbReference type="EnsemblMetazoa" id="MESCA011470-PA"/>
    </source>
</evidence>
<accession>T1H595</accession>
<dbReference type="EC" id="2.7.11.1" evidence="1"/>
<reference evidence="9" key="2">
    <citation type="submission" date="2015-06" db="UniProtKB">
        <authorList>
            <consortium name="EnsemblMetazoa"/>
        </authorList>
    </citation>
    <scope>IDENTIFICATION</scope>
</reference>
<reference evidence="10" key="1">
    <citation type="submission" date="2013-02" db="EMBL/GenBank/DDBJ databases">
        <authorList>
            <person name="Hughes D."/>
        </authorList>
    </citation>
    <scope>NUCLEOTIDE SEQUENCE</scope>
    <source>
        <strain>Durham</strain>
        <strain evidence="10">NC isolate 2 -- Noor lab</strain>
    </source>
</reference>
<evidence type="ECO:0000256" key="4">
    <source>
        <dbReference type="ARBA" id="ARBA00022741"/>
    </source>
</evidence>
<keyword evidence="2" id="KW-0723">Serine/threonine-protein kinase</keyword>
<dbReference type="GO" id="GO:0005737">
    <property type="term" value="C:cytoplasm"/>
    <property type="evidence" value="ECO:0007669"/>
    <property type="project" value="TreeGrafter"/>
</dbReference>
<dbReference type="EMBL" id="CAQQ02380936">
    <property type="status" value="NOT_ANNOTATED_CDS"/>
    <property type="molecule type" value="Genomic_DNA"/>
</dbReference>
<evidence type="ECO:0000313" key="10">
    <source>
        <dbReference type="Proteomes" id="UP000015102"/>
    </source>
</evidence>
<dbReference type="STRING" id="36166.T1H595"/>
<dbReference type="EnsemblMetazoa" id="MESCA011470-RA">
    <property type="protein sequence ID" value="MESCA011470-PA"/>
    <property type="gene ID" value="MESCA011470"/>
</dbReference>
<protein>
    <recommendedName>
        <fullName evidence="1">non-specific serine/threonine protein kinase</fullName>
        <ecNumber evidence="1">2.7.11.1</ecNumber>
    </recommendedName>
</protein>
<dbReference type="Proteomes" id="UP000015102">
    <property type="component" value="Unassembled WGS sequence"/>
</dbReference>
<dbReference type="GO" id="GO:0004674">
    <property type="term" value="F:protein serine/threonine kinase activity"/>
    <property type="evidence" value="ECO:0007669"/>
    <property type="project" value="UniProtKB-KW"/>
</dbReference>
<sequence>MLQKQSLRLDESQEQECQQLSDTLQYELDILRAYQTKNKNQAEAQRDRERKELQERVSIRRSLLESKVRF</sequence>